<sequence length="120" mass="13900">MPHVRSMKRFPHPSKFTSSTALTNRNNKQEGGGNWRTFQPQLVQQWAVEVGLRRQEYREKETKTPQGPNNLIIPAPQSRQKWQPQSVHCQWRLSFVKPIQEIGSQATCTMPGDKQEDSPF</sequence>
<feature type="region of interest" description="Disordered" evidence="1">
    <location>
        <begin position="1"/>
        <end position="38"/>
    </location>
</feature>
<organism evidence="2 3">
    <name type="scientific">Ameca splendens</name>
    <dbReference type="NCBI Taxonomy" id="208324"/>
    <lineage>
        <taxon>Eukaryota</taxon>
        <taxon>Metazoa</taxon>
        <taxon>Chordata</taxon>
        <taxon>Craniata</taxon>
        <taxon>Vertebrata</taxon>
        <taxon>Euteleostomi</taxon>
        <taxon>Actinopterygii</taxon>
        <taxon>Neopterygii</taxon>
        <taxon>Teleostei</taxon>
        <taxon>Neoteleostei</taxon>
        <taxon>Acanthomorphata</taxon>
        <taxon>Ovalentaria</taxon>
        <taxon>Atherinomorphae</taxon>
        <taxon>Cyprinodontiformes</taxon>
        <taxon>Goodeidae</taxon>
        <taxon>Ameca</taxon>
    </lineage>
</organism>
<dbReference type="EMBL" id="JAHRIP010009434">
    <property type="protein sequence ID" value="MEQ2282463.1"/>
    <property type="molecule type" value="Genomic_DNA"/>
</dbReference>
<reference evidence="2 3" key="1">
    <citation type="submission" date="2021-06" db="EMBL/GenBank/DDBJ databases">
        <authorList>
            <person name="Palmer J.M."/>
        </authorList>
    </citation>
    <scope>NUCLEOTIDE SEQUENCE [LARGE SCALE GENOMIC DNA]</scope>
    <source>
        <strain evidence="2 3">AS_MEX2019</strain>
        <tissue evidence="2">Muscle</tissue>
    </source>
</reference>
<dbReference type="Proteomes" id="UP001469553">
    <property type="component" value="Unassembled WGS sequence"/>
</dbReference>
<name>A0ABV0XLW6_9TELE</name>
<evidence type="ECO:0000256" key="1">
    <source>
        <dbReference type="SAM" id="MobiDB-lite"/>
    </source>
</evidence>
<comment type="caution">
    <text evidence="2">The sequence shown here is derived from an EMBL/GenBank/DDBJ whole genome shotgun (WGS) entry which is preliminary data.</text>
</comment>
<accession>A0ABV0XLW6</accession>
<evidence type="ECO:0000313" key="2">
    <source>
        <dbReference type="EMBL" id="MEQ2282463.1"/>
    </source>
</evidence>
<proteinExistence type="predicted"/>
<gene>
    <name evidence="2" type="ORF">AMECASPLE_000984</name>
</gene>
<protein>
    <submittedName>
        <fullName evidence="2">Uncharacterized protein</fullName>
    </submittedName>
</protein>
<feature type="compositionally biased region" description="Basic residues" evidence="1">
    <location>
        <begin position="1"/>
        <end position="12"/>
    </location>
</feature>
<keyword evidence="3" id="KW-1185">Reference proteome</keyword>
<evidence type="ECO:0000313" key="3">
    <source>
        <dbReference type="Proteomes" id="UP001469553"/>
    </source>
</evidence>
<feature type="region of interest" description="Disordered" evidence="1">
    <location>
        <begin position="58"/>
        <end position="79"/>
    </location>
</feature>
<feature type="compositionally biased region" description="Polar residues" evidence="1">
    <location>
        <begin position="15"/>
        <end position="26"/>
    </location>
</feature>